<keyword evidence="3 4" id="KW-0732">Signal</keyword>
<keyword evidence="2" id="KW-0813">Transport</keyword>
<dbReference type="Proteomes" id="UP000285820">
    <property type="component" value="Unassembled WGS sequence"/>
</dbReference>
<dbReference type="Pfam" id="PF13416">
    <property type="entry name" value="SBP_bac_8"/>
    <property type="match status" value="1"/>
</dbReference>
<evidence type="ECO:0000313" key="8">
    <source>
        <dbReference type="Proteomes" id="UP000285820"/>
    </source>
</evidence>
<dbReference type="Gene3D" id="3.40.190.10">
    <property type="entry name" value="Periplasmic binding protein-like II"/>
    <property type="match status" value="2"/>
</dbReference>
<dbReference type="PANTHER" id="PTHR43649:SF34">
    <property type="entry name" value="ABC TRANSPORTER PERIPLASMIC-BINDING PROTEIN YCJN-RELATED"/>
    <property type="match status" value="1"/>
</dbReference>
<sequence>MKEEKNMKKRTISLMLVGAMVATMFAGCGNSEANTNASSTEAGKTGGAEAGNVSISFYTTETGKDDMFQELIADFEEKNPGITVEYIAAGDDQLQQWMALYSSNEGPTVSLMDPINIYENQERMRDLTNEPLIDNIEESALTTMTFDGKIYAVPGTAAGIGILYNKAVCDAAVGGDFDPSTIKTRSDLKDLFDKIEATGVAATCITGVNWSIGAHYLCQTYGAALGSTDERVAYVNSIISGETKEIDNDVFNGYMDTFDLLAEYNYNKADPLVGDVNMDAQALATGACGTWFMGDWAWTYLADVVEDGAEFGLLPIPHSDDASDVINQSIPTSYAKGYCVDASQNTEEQQEAGVKFIEYLTSDATAEQVMAKTCGQALPYKNADVTIESPLGLSTAGYISKGLTYDFYGTPNMCPSDIWYECGAYMCEYLAGACDRETLASEIDAYWQKQEAR</sequence>
<evidence type="ECO:0000313" key="7">
    <source>
        <dbReference type="Proteomes" id="UP000283738"/>
    </source>
</evidence>
<comment type="caution">
    <text evidence="6">The sequence shown here is derived from an EMBL/GenBank/DDBJ whole genome shotgun (WGS) entry which is preliminary data.</text>
</comment>
<protein>
    <submittedName>
        <fullName evidence="6">Carbohydrate ABC transporter substrate-binding protein</fullName>
    </submittedName>
</protein>
<gene>
    <name evidence="6" type="ORF">DWY29_13420</name>
    <name evidence="5" type="ORF">DWY96_11925</name>
</gene>
<dbReference type="InterPro" id="IPR050490">
    <property type="entry name" value="Bact_solute-bd_prot1"/>
</dbReference>
<dbReference type="EMBL" id="QRTF01000028">
    <property type="protein sequence ID" value="RGQ47113.1"/>
    <property type="molecule type" value="Genomic_DNA"/>
</dbReference>
<evidence type="ECO:0000313" key="5">
    <source>
        <dbReference type="EMBL" id="RGQ47113.1"/>
    </source>
</evidence>
<comment type="similarity">
    <text evidence="1">Belongs to the bacterial solute-binding protein 1 family.</text>
</comment>
<dbReference type="Proteomes" id="UP000283738">
    <property type="component" value="Unassembled WGS sequence"/>
</dbReference>
<dbReference type="InterPro" id="IPR006059">
    <property type="entry name" value="SBP"/>
</dbReference>
<reference evidence="7 8" key="1">
    <citation type="submission" date="2018-08" db="EMBL/GenBank/DDBJ databases">
        <title>A genome reference for cultivated species of the human gut microbiota.</title>
        <authorList>
            <person name="Zou Y."/>
            <person name="Xue W."/>
            <person name="Luo G."/>
        </authorList>
    </citation>
    <scope>NUCLEOTIDE SEQUENCE [LARGE SCALE GENOMIC DNA]</scope>
    <source>
        <strain evidence="6 8">AF24-4</strain>
        <strain evidence="5 7">AF28-15</strain>
    </source>
</reference>
<proteinExistence type="inferred from homology"/>
<evidence type="ECO:0000256" key="1">
    <source>
        <dbReference type="ARBA" id="ARBA00008520"/>
    </source>
</evidence>
<evidence type="ECO:0000256" key="4">
    <source>
        <dbReference type="SAM" id="SignalP"/>
    </source>
</evidence>
<accession>A0A3R5ZB14</accession>
<dbReference type="AlphaFoldDB" id="A0A3R5ZB14"/>
<name>A0A3R5ZB14_9FIRM</name>
<dbReference type="SUPFAM" id="SSF53850">
    <property type="entry name" value="Periplasmic binding protein-like II"/>
    <property type="match status" value="1"/>
</dbReference>
<dbReference type="PROSITE" id="PS51257">
    <property type="entry name" value="PROKAR_LIPOPROTEIN"/>
    <property type="match status" value="1"/>
</dbReference>
<feature type="chain" id="PRO_5043187825" evidence="4">
    <location>
        <begin position="27"/>
        <end position="453"/>
    </location>
</feature>
<feature type="signal peptide" evidence="4">
    <location>
        <begin position="1"/>
        <end position="26"/>
    </location>
</feature>
<dbReference type="OrthoDB" id="9763054at2"/>
<organism evidence="6 8">
    <name type="scientific">Roseburia inulinivorans</name>
    <dbReference type="NCBI Taxonomy" id="360807"/>
    <lineage>
        <taxon>Bacteria</taxon>
        <taxon>Bacillati</taxon>
        <taxon>Bacillota</taxon>
        <taxon>Clostridia</taxon>
        <taxon>Lachnospirales</taxon>
        <taxon>Lachnospiraceae</taxon>
        <taxon>Roseburia</taxon>
    </lineage>
</organism>
<evidence type="ECO:0000256" key="2">
    <source>
        <dbReference type="ARBA" id="ARBA00022448"/>
    </source>
</evidence>
<evidence type="ECO:0000313" key="6">
    <source>
        <dbReference type="EMBL" id="RGR66297.1"/>
    </source>
</evidence>
<dbReference type="EMBL" id="QRUN01000024">
    <property type="protein sequence ID" value="RGR66297.1"/>
    <property type="molecule type" value="Genomic_DNA"/>
</dbReference>
<dbReference type="PANTHER" id="PTHR43649">
    <property type="entry name" value="ARABINOSE-BINDING PROTEIN-RELATED"/>
    <property type="match status" value="1"/>
</dbReference>
<evidence type="ECO:0000256" key="3">
    <source>
        <dbReference type="ARBA" id="ARBA00022729"/>
    </source>
</evidence>